<dbReference type="InterPro" id="IPR050272">
    <property type="entry name" value="Isochorismatase-like_hydrls"/>
</dbReference>
<dbReference type="InterPro" id="IPR036380">
    <property type="entry name" value="Isochorismatase-like_sf"/>
</dbReference>
<gene>
    <name evidence="4" type="ORF">ACFSCX_19860</name>
</gene>
<protein>
    <submittedName>
        <fullName evidence="4">Cysteine hydrolase family protein</fullName>
    </submittedName>
</protein>
<organism evidence="4 5">
    <name type="scientific">Bacillus salitolerans</name>
    <dbReference type="NCBI Taxonomy" id="1437434"/>
    <lineage>
        <taxon>Bacteria</taxon>
        <taxon>Bacillati</taxon>
        <taxon>Bacillota</taxon>
        <taxon>Bacilli</taxon>
        <taxon>Bacillales</taxon>
        <taxon>Bacillaceae</taxon>
        <taxon>Bacillus</taxon>
    </lineage>
</organism>
<dbReference type="EMBL" id="JBHUEM010000046">
    <property type="protein sequence ID" value="MFD1738777.1"/>
    <property type="molecule type" value="Genomic_DNA"/>
</dbReference>
<evidence type="ECO:0000313" key="4">
    <source>
        <dbReference type="EMBL" id="MFD1738777.1"/>
    </source>
</evidence>
<keyword evidence="5" id="KW-1185">Reference proteome</keyword>
<dbReference type="PANTHER" id="PTHR43540:SF10">
    <property type="entry name" value="ISOCHORISMATASE"/>
    <property type="match status" value="1"/>
</dbReference>
<accession>A0ABW4LWH7</accession>
<reference evidence="5" key="1">
    <citation type="journal article" date="2019" name="Int. J. Syst. Evol. Microbiol.">
        <title>The Global Catalogue of Microorganisms (GCM) 10K type strain sequencing project: providing services to taxonomists for standard genome sequencing and annotation.</title>
        <authorList>
            <consortium name="The Broad Institute Genomics Platform"/>
            <consortium name="The Broad Institute Genome Sequencing Center for Infectious Disease"/>
            <person name="Wu L."/>
            <person name="Ma J."/>
        </authorList>
    </citation>
    <scope>NUCLEOTIDE SEQUENCE [LARGE SCALE GENOMIC DNA]</scope>
    <source>
        <strain evidence="5">CCUG 49339</strain>
    </source>
</reference>
<dbReference type="RefSeq" id="WP_377929996.1">
    <property type="nucleotide sequence ID" value="NZ_JBHUEM010000046.1"/>
</dbReference>
<evidence type="ECO:0000313" key="5">
    <source>
        <dbReference type="Proteomes" id="UP001597214"/>
    </source>
</evidence>
<proteinExistence type="inferred from homology"/>
<comment type="caution">
    <text evidence="4">The sequence shown here is derived from an EMBL/GenBank/DDBJ whole genome shotgun (WGS) entry which is preliminary data.</text>
</comment>
<feature type="domain" description="Isochorismatase-like" evidence="3">
    <location>
        <begin position="5"/>
        <end position="173"/>
    </location>
</feature>
<dbReference type="CDD" id="cd00431">
    <property type="entry name" value="cysteine_hydrolases"/>
    <property type="match status" value="1"/>
</dbReference>
<sequence>MSKEALLIIDMSNDFVSDEGNLTVGKPAQDIVASIVEAANDFLHRDQVVAICMDEHAEDDGHFELWPAHNVKGTWGQELYGELQTWFDEHKHHPNVIYIAKPEYDAFFNTNLDDKLKEKGVEKVHLAGVCTDICNFLTAYGAYARGYKTVAHQDKMATFTNNHNVFVKHMETVFKTELK</sequence>
<dbReference type="GO" id="GO:0016787">
    <property type="term" value="F:hydrolase activity"/>
    <property type="evidence" value="ECO:0007669"/>
    <property type="project" value="UniProtKB-KW"/>
</dbReference>
<dbReference type="SUPFAM" id="SSF52499">
    <property type="entry name" value="Isochorismatase-like hydrolases"/>
    <property type="match status" value="1"/>
</dbReference>
<name>A0ABW4LWH7_9BACI</name>
<evidence type="ECO:0000256" key="2">
    <source>
        <dbReference type="ARBA" id="ARBA00022801"/>
    </source>
</evidence>
<dbReference type="InterPro" id="IPR000868">
    <property type="entry name" value="Isochorismatase-like_dom"/>
</dbReference>
<keyword evidence="2 4" id="KW-0378">Hydrolase</keyword>
<comment type="similarity">
    <text evidence="1">Belongs to the isochorismatase family.</text>
</comment>
<dbReference type="Gene3D" id="3.40.50.850">
    <property type="entry name" value="Isochorismatase-like"/>
    <property type="match status" value="1"/>
</dbReference>
<dbReference type="Pfam" id="PF00857">
    <property type="entry name" value="Isochorismatase"/>
    <property type="match status" value="1"/>
</dbReference>
<evidence type="ECO:0000259" key="3">
    <source>
        <dbReference type="Pfam" id="PF00857"/>
    </source>
</evidence>
<dbReference type="PANTHER" id="PTHR43540">
    <property type="entry name" value="PEROXYUREIDOACRYLATE/UREIDOACRYLATE AMIDOHYDROLASE-RELATED"/>
    <property type="match status" value="1"/>
</dbReference>
<dbReference type="Proteomes" id="UP001597214">
    <property type="component" value="Unassembled WGS sequence"/>
</dbReference>
<evidence type="ECO:0000256" key="1">
    <source>
        <dbReference type="ARBA" id="ARBA00006336"/>
    </source>
</evidence>